<dbReference type="EMBL" id="KN768610">
    <property type="protein sequence ID" value="KIH46730.1"/>
    <property type="molecule type" value="Genomic_DNA"/>
</dbReference>
<dbReference type="AlphaFoldDB" id="A0A0C2FDV4"/>
<reference evidence="1 2" key="1">
    <citation type="submission" date="2013-12" db="EMBL/GenBank/DDBJ databases">
        <title>Draft genome of the parsitic nematode Ancylostoma duodenale.</title>
        <authorList>
            <person name="Mitreva M."/>
        </authorList>
    </citation>
    <scope>NUCLEOTIDE SEQUENCE [LARGE SCALE GENOMIC DNA]</scope>
    <source>
        <strain evidence="1 2">Zhejiang</strain>
    </source>
</reference>
<gene>
    <name evidence="1" type="ORF">ANCDUO_23215</name>
</gene>
<keyword evidence="2" id="KW-1185">Reference proteome</keyword>
<protein>
    <submittedName>
        <fullName evidence="1">Uncharacterized protein</fullName>
    </submittedName>
</protein>
<proteinExistence type="predicted"/>
<dbReference type="OrthoDB" id="5819656at2759"/>
<organism evidence="1 2">
    <name type="scientific">Ancylostoma duodenale</name>
    <dbReference type="NCBI Taxonomy" id="51022"/>
    <lineage>
        <taxon>Eukaryota</taxon>
        <taxon>Metazoa</taxon>
        <taxon>Ecdysozoa</taxon>
        <taxon>Nematoda</taxon>
        <taxon>Chromadorea</taxon>
        <taxon>Rhabditida</taxon>
        <taxon>Rhabditina</taxon>
        <taxon>Rhabditomorpha</taxon>
        <taxon>Strongyloidea</taxon>
        <taxon>Ancylostomatidae</taxon>
        <taxon>Ancylostomatinae</taxon>
        <taxon>Ancylostoma</taxon>
    </lineage>
</organism>
<evidence type="ECO:0000313" key="2">
    <source>
        <dbReference type="Proteomes" id="UP000054047"/>
    </source>
</evidence>
<evidence type="ECO:0000313" key="1">
    <source>
        <dbReference type="EMBL" id="KIH46730.1"/>
    </source>
</evidence>
<dbReference type="Proteomes" id="UP000054047">
    <property type="component" value="Unassembled WGS sequence"/>
</dbReference>
<sequence length="176" mass="20054">MDREFNQIDLVTACAGKEIIRPARGYAIFLDSRTVTEDQLNAMCSNAVYMEVCITISESQFKSLRCPKLQYLVSCRPANKMKRNYRQWFGSVRIEPQPGSTLVFDSSTIPERDMNKIFENVVNMKACLVISNSDYTYFRAPNLRYVESCAPGKLHVGVLNLKSLKYGHGLEKIHPC</sequence>
<name>A0A0C2FDV4_9BILA</name>
<accession>A0A0C2FDV4</accession>